<protein>
    <submittedName>
        <fullName evidence="2">Uncharacterized protein</fullName>
    </submittedName>
</protein>
<evidence type="ECO:0000313" key="2">
    <source>
        <dbReference type="EMBL" id="KAK8489932.1"/>
    </source>
</evidence>
<feature type="region of interest" description="Disordered" evidence="1">
    <location>
        <begin position="1"/>
        <end position="42"/>
    </location>
</feature>
<comment type="caution">
    <text evidence="2">The sequence shown here is derived from an EMBL/GenBank/DDBJ whole genome shotgun (WGS) entry which is preliminary data.</text>
</comment>
<feature type="compositionally biased region" description="Acidic residues" evidence="1">
    <location>
        <begin position="121"/>
        <end position="131"/>
    </location>
</feature>
<name>A0ABR2AB45_9ROSI</name>
<evidence type="ECO:0000256" key="1">
    <source>
        <dbReference type="SAM" id="MobiDB-lite"/>
    </source>
</evidence>
<sequence>MRLVMEMGQKLADDETSDNNGAEDDLDGLDVDVDEGRASDDEDAFLFNIDIESDVDQEVDDIRVKGRGKRHKEKAADSEQAADSDGQPVQPDNVDEGDRSGDRDEKLEGYESDYISSSDLGEYEDSGQSDDDTPRGLVKVLVEDYPDTT</sequence>
<organism evidence="2 3">
    <name type="scientific">Hibiscus sabdariffa</name>
    <name type="common">roselle</name>
    <dbReference type="NCBI Taxonomy" id="183260"/>
    <lineage>
        <taxon>Eukaryota</taxon>
        <taxon>Viridiplantae</taxon>
        <taxon>Streptophyta</taxon>
        <taxon>Embryophyta</taxon>
        <taxon>Tracheophyta</taxon>
        <taxon>Spermatophyta</taxon>
        <taxon>Magnoliopsida</taxon>
        <taxon>eudicotyledons</taxon>
        <taxon>Gunneridae</taxon>
        <taxon>Pentapetalae</taxon>
        <taxon>rosids</taxon>
        <taxon>malvids</taxon>
        <taxon>Malvales</taxon>
        <taxon>Malvaceae</taxon>
        <taxon>Malvoideae</taxon>
        <taxon>Hibiscus</taxon>
    </lineage>
</organism>
<gene>
    <name evidence="2" type="ORF">V6N11_066598</name>
</gene>
<feature type="compositionally biased region" description="Basic and acidic residues" evidence="1">
    <location>
        <begin position="96"/>
        <end position="109"/>
    </location>
</feature>
<keyword evidence="3" id="KW-1185">Reference proteome</keyword>
<feature type="compositionally biased region" description="Acidic residues" evidence="1">
    <location>
        <begin position="14"/>
        <end position="33"/>
    </location>
</feature>
<dbReference type="EMBL" id="JBBPBN010000293">
    <property type="protein sequence ID" value="KAK8489932.1"/>
    <property type="molecule type" value="Genomic_DNA"/>
</dbReference>
<dbReference type="Proteomes" id="UP001396334">
    <property type="component" value="Unassembled WGS sequence"/>
</dbReference>
<proteinExistence type="predicted"/>
<evidence type="ECO:0000313" key="3">
    <source>
        <dbReference type="Proteomes" id="UP001396334"/>
    </source>
</evidence>
<feature type="region of interest" description="Disordered" evidence="1">
    <location>
        <begin position="60"/>
        <end position="149"/>
    </location>
</feature>
<accession>A0ABR2AB45</accession>
<reference evidence="2 3" key="1">
    <citation type="journal article" date="2024" name="G3 (Bethesda)">
        <title>Genome assembly of Hibiscus sabdariffa L. provides insights into metabolisms of medicinal natural products.</title>
        <authorList>
            <person name="Kim T."/>
        </authorList>
    </citation>
    <scope>NUCLEOTIDE SEQUENCE [LARGE SCALE GENOMIC DNA]</scope>
    <source>
        <strain evidence="2">TK-2024</strain>
        <tissue evidence="2">Old leaves</tissue>
    </source>
</reference>